<sequence length="90" mass="9698">MIQVIDAALPPDGITHTAKQALEFADKRPYDEAKPVDAAHRTAQGILADLCGRRGIRQELEHIDADVKVEIVAVLSEIIRLGMAQPSAAS</sequence>
<comment type="caution">
    <text evidence="1">The sequence shown here is derived from an EMBL/GenBank/DDBJ whole genome shotgun (WGS) entry which is preliminary data.</text>
</comment>
<dbReference type="RefSeq" id="WP_182553357.1">
    <property type="nucleotide sequence ID" value="NZ_QGAQ01000015.1"/>
</dbReference>
<dbReference type="EMBL" id="QGBI01000015">
    <property type="protein sequence ID" value="MBX3891492.1"/>
    <property type="molecule type" value="Genomic_DNA"/>
</dbReference>
<gene>
    <name evidence="1" type="ORF">DEE74_16645</name>
</gene>
<evidence type="ECO:0000313" key="1">
    <source>
        <dbReference type="EMBL" id="MBX3891492.1"/>
    </source>
</evidence>
<organism evidence="1 2">
    <name type="scientific">Ralstonia pickettii</name>
    <name type="common">Burkholderia pickettii</name>
    <dbReference type="NCBI Taxonomy" id="329"/>
    <lineage>
        <taxon>Bacteria</taxon>
        <taxon>Pseudomonadati</taxon>
        <taxon>Pseudomonadota</taxon>
        <taxon>Betaproteobacteria</taxon>
        <taxon>Burkholderiales</taxon>
        <taxon>Burkholderiaceae</taxon>
        <taxon>Ralstonia</taxon>
    </lineage>
</organism>
<dbReference type="AlphaFoldDB" id="A0AAW4Q7W9"/>
<name>A0AAW4Q7W9_RALPI</name>
<protein>
    <submittedName>
        <fullName evidence="1">Uncharacterized protein</fullName>
    </submittedName>
</protein>
<proteinExistence type="predicted"/>
<accession>A0AAW4Q7W9</accession>
<dbReference type="Proteomes" id="UP001199322">
    <property type="component" value="Unassembled WGS sequence"/>
</dbReference>
<reference evidence="1" key="1">
    <citation type="submission" date="2018-06" db="EMBL/GenBank/DDBJ databases">
        <authorList>
            <person name="O'Rourke A."/>
        </authorList>
    </citation>
    <scope>NUCLEOTIDE SEQUENCE</scope>
    <source>
        <strain evidence="1">132550021-3</strain>
    </source>
</reference>
<evidence type="ECO:0000313" key="2">
    <source>
        <dbReference type="Proteomes" id="UP001199322"/>
    </source>
</evidence>